<dbReference type="SMART" id="SM00034">
    <property type="entry name" value="CLECT"/>
    <property type="match status" value="1"/>
</dbReference>
<proteinExistence type="predicted"/>
<dbReference type="SUPFAM" id="SSF56436">
    <property type="entry name" value="C-type lectin-like"/>
    <property type="match status" value="1"/>
</dbReference>
<keyword evidence="3" id="KW-0675">Receptor</keyword>
<dbReference type="InterPro" id="IPR018378">
    <property type="entry name" value="C-type_lectin_CS"/>
</dbReference>
<organism evidence="3 4">
    <name type="scientific">Astyanax mexicanus</name>
    <name type="common">Blind cave fish</name>
    <name type="synonym">Astyanax fasciatus mexicanus</name>
    <dbReference type="NCBI Taxonomy" id="7994"/>
    <lineage>
        <taxon>Eukaryota</taxon>
        <taxon>Metazoa</taxon>
        <taxon>Chordata</taxon>
        <taxon>Craniata</taxon>
        <taxon>Vertebrata</taxon>
        <taxon>Euteleostomi</taxon>
        <taxon>Actinopterygii</taxon>
        <taxon>Neopterygii</taxon>
        <taxon>Teleostei</taxon>
        <taxon>Ostariophysi</taxon>
        <taxon>Characiformes</taxon>
        <taxon>Characoidei</taxon>
        <taxon>Acestrorhamphidae</taxon>
        <taxon>Acestrorhamphinae</taxon>
        <taxon>Astyanax</taxon>
    </lineage>
</organism>
<evidence type="ECO:0000313" key="4">
    <source>
        <dbReference type="Proteomes" id="UP000752171"/>
    </source>
</evidence>
<dbReference type="InterPro" id="IPR016186">
    <property type="entry name" value="C-type_lectin-like/link_sf"/>
</dbReference>
<accession>A0A8T2M5H7</accession>
<gene>
    <name evidence="3" type="ORF">AMEX_G6201</name>
</gene>
<evidence type="ECO:0000256" key="1">
    <source>
        <dbReference type="ARBA" id="ARBA00023157"/>
    </source>
</evidence>
<dbReference type="Gene3D" id="3.10.100.10">
    <property type="entry name" value="Mannose-Binding Protein A, subunit A"/>
    <property type="match status" value="1"/>
</dbReference>
<dbReference type="InterPro" id="IPR001304">
    <property type="entry name" value="C-type_lectin-like"/>
</dbReference>
<keyword evidence="1" id="KW-1015">Disulfide bond</keyword>
<evidence type="ECO:0000313" key="3">
    <source>
        <dbReference type="EMBL" id="KAG9278347.1"/>
    </source>
</evidence>
<dbReference type="Pfam" id="PF00059">
    <property type="entry name" value="Lectin_C"/>
    <property type="match status" value="1"/>
</dbReference>
<dbReference type="PANTHER" id="PTHR45784">
    <property type="entry name" value="C-TYPE LECTIN DOMAIN FAMILY 20 MEMBER A-RELATED"/>
    <property type="match status" value="1"/>
</dbReference>
<dbReference type="PROSITE" id="PS50041">
    <property type="entry name" value="C_TYPE_LECTIN_2"/>
    <property type="match status" value="1"/>
</dbReference>
<name>A0A8T2M5H7_ASTMX</name>
<evidence type="ECO:0000259" key="2">
    <source>
        <dbReference type="PROSITE" id="PS50041"/>
    </source>
</evidence>
<dbReference type="AlphaFoldDB" id="A0A8T2M5H7"/>
<dbReference type="EMBL" id="JAICCE010000004">
    <property type="protein sequence ID" value="KAG9278347.1"/>
    <property type="molecule type" value="Genomic_DNA"/>
</dbReference>
<feature type="domain" description="C-type lectin" evidence="2">
    <location>
        <begin position="27"/>
        <end position="122"/>
    </location>
</feature>
<protein>
    <submittedName>
        <fullName evidence="3">Macrophage mannose receptor 1-like</fullName>
    </submittedName>
</protein>
<dbReference type="Proteomes" id="UP000752171">
    <property type="component" value="Unassembled WGS sequence"/>
</dbReference>
<sequence>MYKFYQVVRSSKAILMNYRVWNLNHTEARAACREIYTDLVTVYNDEENTALINLTNTRLPANSKVWIGLQRSQCSSKWSNGDEVTFNNLTARCGTMPSCAVMKTNGSWDNITCTETRNFMCYKQSKYC</sequence>
<dbReference type="PANTHER" id="PTHR45784:SF3">
    <property type="entry name" value="C-TYPE LECTIN DOMAIN FAMILY 4 MEMBER K-LIKE-RELATED"/>
    <property type="match status" value="1"/>
</dbReference>
<dbReference type="PROSITE" id="PS00615">
    <property type="entry name" value="C_TYPE_LECTIN_1"/>
    <property type="match status" value="1"/>
</dbReference>
<reference evidence="3 4" key="1">
    <citation type="submission" date="2021-07" db="EMBL/GenBank/DDBJ databases">
        <authorList>
            <person name="Imarazene B."/>
            <person name="Zahm M."/>
            <person name="Klopp C."/>
            <person name="Cabau C."/>
            <person name="Beille S."/>
            <person name="Jouanno E."/>
            <person name="Castinel A."/>
            <person name="Lluch J."/>
            <person name="Gil L."/>
            <person name="Kuchtly C."/>
            <person name="Lopez Roques C."/>
            <person name="Donnadieu C."/>
            <person name="Parrinello H."/>
            <person name="Journot L."/>
            <person name="Du K."/>
            <person name="Schartl M."/>
            <person name="Retaux S."/>
            <person name="Guiguen Y."/>
        </authorList>
    </citation>
    <scope>NUCLEOTIDE SEQUENCE [LARGE SCALE GENOMIC DNA]</scope>
    <source>
        <strain evidence="3">Pach_M1</strain>
        <tissue evidence="3">Testis</tissue>
    </source>
</reference>
<comment type="caution">
    <text evidence="3">The sequence shown here is derived from an EMBL/GenBank/DDBJ whole genome shotgun (WGS) entry which is preliminary data.</text>
</comment>
<dbReference type="InterPro" id="IPR016187">
    <property type="entry name" value="CTDL_fold"/>
</dbReference>